<name>A0ABP0RJQ9_9DINO</name>
<proteinExistence type="predicted"/>
<reference evidence="2 3" key="1">
    <citation type="submission" date="2024-02" db="EMBL/GenBank/DDBJ databases">
        <authorList>
            <person name="Chen Y."/>
            <person name="Shah S."/>
            <person name="Dougan E. K."/>
            <person name="Thang M."/>
            <person name="Chan C."/>
        </authorList>
    </citation>
    <scope>NUCLEOTIDE SEQUENCE [LARGE SCALE GENOMIC DNA]</scope>
</reference>
<feature type="region of interest" description="Disordered" evidence="1">
    <location>
        <begin position="1"/>
        <end position="35"/>
    </location>
</feature>
<feature type="compositionally biased region" description="Basic and acidic residues" evidence="1">
    <location>
        <begin position="1"/>
        <end position="15"/>
    </location>
</feature>
<accession>A0ABP0RJQ9</accession>
<evidence type="ECO:0000313" key="3">
    <source>
        <dbReference type="Proteomes" id="UP001642484"/>
    </source>
</evidence>
<sequence length="205" mass="22838">MLHAIKRDHYPKHPDLSPPQESEPKTGAPRRAPRQCSKAKYLGKVCEVVEATVGWEEALAMLKERQLFAPSQQRPVVLRGLARHLLCPAAGAAWSFEQLGARAGDVLVEGVRRGAGPEQQTFHYADESKDTCFSDASAHHQLCSPMSLAEFLRRSGDGSLYLWAVLRTVEGGTMQDRIELGRRFELTWTPCAGRPSGSFRRSWEP</sequence>
<evidence type="ECO:0000313" key="2">
    <source>
        <dbReference type="EMBL" id="CAK9100846.1"/>
    </source>
</evidence>
<dbReference type="Proteomes" id="UP001642484">
    <property type="component" value="Unassembled WGS sequence"/>
</dbReference>
<protein>
    <submittedName>
        <fullName evidence="2">Uncharacterized protein</fullName>
    </submittedName>
</protein>
<comment type="caution">
    <text evidence="2">The sequence shown here is derived from an EMBL/GenBank/DDBJ whole genome shotgun (WGS) entry which is preliminary data.</text>
</comment>
<organism evidence="2 3">
    <name type="scientific">Durusdinium trenchii</name>
    <dbReference type="NCBI Taxonomy" id="1381693"/>
    <lineage>
        <taxon>Eukaryota</taxon>
        <taxon>Sar</taxon>
        <taxon>Alveolata</taxon>
        <taxon>Dinophyceae</taxon>
        <taxon>Suessiales</taxon>
        <taxon>Symbiodiniaceae</taxon>
        <taxon>Durusdinium</taxon>
    </lineage>
</organism>
<evidence type="ECO:0000256" key="1">
    <source>
        <dbReference type="SAM" id="MobiDB-lite"/>
    </source>
</evidence>
<keyword evidence="3" id="KW-1185">Reference proteome</keyword>
<gene>
    <name evidence="2" type="ORF">CCMP2556_LOCUS47591</name>
</gene>
<dbReference type="EMBL" id="CAXAMN010026139">
    <property type="protein sequence ID" value="CAK9100846.1"/>
    <property type="molecule type" value="Genomic_DNA"/>
</dbReference>